<evidence type="ECO:0000313" key="13">
    <source>
        <dbReference type="Proteomes" id="UP000245771"/>
    </source>
</evidence>
<comment type="subunit">
    <text evidence="11">Component of the ubiquinol-cytochrome c oxidoreductase (cytochrome b-c1 complex, complex III, CIII), a multisubunit enzyme composed of 3 respiratory subunits cytochrome b, cytochrome c1 and Rieske protein, 2 core protein subunits, and additional low-molecular weight protein subunits. The complex exists as an obligatory dimer and forms supercomplexes (SCs) in the inner mitochondrial membrane with cytochrome c oxidase (complex IV, CIV).</text>
</comment>
<accession>A0A316V3F6</accession>
<dbReference type="PANTHER" id="PTHR12119:SF2">
    <property type="entry name" value="CYTOCHROME B-C1 COMPLEX SUBUNIT 8"/>
    <property type="match status" value="1"/>
</dbReference>
<gene>
    <name evidence="12" type="ORF">FA14DRAFT_150280</name>
</gene>
<evidence type="ECO:0000313" key="12">
    <source>
        <dbReference type="EMBL" id="PWN32086.1"/>
    </source>
</evidence>
<dbReference type="GeneID" id="37019212"/>
<dbReference type="Pfam" id="PF02939">
    <property type="entry name" value="UcrQ"/>
    <property type="match status" value="1"/>
</dbReference>
<dbReference type="RefSeq" id="XP_025352388.1">
    <property type="nucleotide sequence ID" value="XM_025497431.1"/>
</dbReference>
<keyword evidence="4 11" id="KW-0679">Respiratory chain</keyword>
<dbReference type="Proteomes" id="UP000245771">
    <property type="component" value="Unassembled WGS sequence"/>
</dbReference>
<evidence type="ECO:0000256" key="6">
    <source>
        <dbReference type="ARBA" id="ARBA00022792"/>
    </source>
</evidence>
<comment type="similarity">
    <text evidence="2 11">Belongs to the UQCRQ/QCR8 family.</text>
</comment>
<dbReference type="OrthoDB" id="6683853at2759"/>
<keyword evidence="6 11" id="KW-0999">Mitochondrion inner membrane</keyword>
<dbReference type="FunFam" id="1.20.5.210:FF:000001">
    <property type="entry name" value="Cytochrome b-c1 complex subunit 8"/>
    <property type="match status" value="1"/>
</dbReference>
<keyword evidence="5" id="KW-0812">Transmembrane</keyword>
<keyword evidence="3 11" id="KW-0813">Transport</keyword>
<comment type="function">
    <text evidence="11">Component of the ubiquinol-cytochrome c oxidoreductase, a multisubunit transmembrane complex that is part of the mitochondrial electron transport chain which drives oxidative phosphorylation. The complex plays an important role in the uptake of multiple carbon sources present in different host niches.</text>
</comment>
<evidence type="ECO:0000256" key="8">
    <source>
        <dbReference type="ARBA" id="ARBA00022989"/>
    </source>
</evidence>
<evidence type="ECO:0000256" key="11">
    <source>
        <dbReference type="RuleBase" id="RU368118"/>
    </source>
</evidence>
<evidence type="ECO:0000256" key="9">
    <source>
        <dbReference type="ARBA" id="ARBA00023128"/>
    </source>
</evidence>
<keyword evidence="9 11" id="KW-0496">Mitochondrion</keyword>
<evidence type="ECO:0000256" key="10">
    <source>
        <dbReference type="ARBA" id="ARBA00023136"/>
    </source>
</evidence>
<name>A0A316V3F6_9BASI</name>
<dbReference type="InterPro" id="IPR004205">
    <property type="entry name" value="Cyt_bc1_su8"/>
</dbReference>
<dbReference type="STRING" id="1280837.A0A316V3F6"/>
<dbReference type="PANTHER" id="PTHR12119">
    <property type="entry name" value="UBIQUINOL-CYTOCHROME C REDUCTASE COMPLEX UBIQUINONE-BINDING PROTEIN QP-C"/>
    <property type="match status" value="1"/>
</dbReference>
<dbReference type="GO" id="GO:0006122">
    <property type="term" value="P:mitochondrial electron transport, ubiquinol to cytochrome c"/>
    <property type="evidence" value="ECO:0007669"/>
    <property type="project" value="UniProtKB-UniRule"/>
</dbReference>
<evidence type="ECO:0000256" key="1">
    <source>
        <dbReference type="ARBA" id="ARBA00004434"/>
    </source>
</evidence>
<dbReference type="GO" id="GO:0005743">
    <property type="term" value="C:mitochondrial inner membrane"/>
    <property type="evidence" value="ECO:0007669"/>
    <property type="project" value="UniProtKB-SubCell"/>
</dbReference>
<proteinExistence type="inferred from homology"/>
<keyword evidence="7 11" id="KW-0249">Electron transport</keyword>
<dbReference type="InterPro" id="IPR036642">
    <property type="entry name" value="Cyt_bc1_su8_sf"/>
</dbReference>
<dbReference type="InParanoid" id="A0A316V3F6"/>
<organism evidence="12 13">
    <name type="scientific">Meira miltonrushii</name>
    <dbReference type="NCBI Taxonomy" id="1280837"/>
    <lineage>
        <taxon>Eukaryota</taxon>
        <taxon>Fungi</taxon>
        <taxon>Dikarya</taxon>
        <taxon>Basidiomycota</taxon>
        <taxon>Ustilaginomycotina</taxon>
        <taxon>Exobasidiomycetes</taxon>
        <taxon>Exobasidiales</taxon>
        <taxon>Brachybasidiaceae</taxon>
        <taxon>Meira</taxon>
    </lineage>
</organism>
<evidence type="ECO:0000256" key="7">
    <source>
        <dbReference type="ARBA" id="ARBA00022982"/>
    </source>
</evidence>
<evidence type="ECO:0000256" key="5">
    <source>
        <dbReference type="ARBA" id="ARBA00022692"/>
    </source>
</evidence>
<keyword evidence="10" id="KW-0472">Membrane</keyword>
<keyword evidence="13" id="KW-1185">Reference proteome</keyword>
<sequence>MRPTQIVQSGMPTGDKYMGWWGSMGGPKQKGVYQYSISPFQQNAMAGALRNYVFYGYKRILQQAPYFAIPFALGYGIYSWGRSRNEFLNSKEGHRLHGGEEE</sequence>
<evidence type="ECO:0000256" key="3">
    <source>
        <dbReference type="ARBA" id="ARBA00022448"/>
    </source>
</evidence>
<dbReference type="GO" id="GO:0045275">
    <property type="term" value="C:respiratory chain complex III"/>
    <property type="evidence" value="ECO:0007669"/>
    <property type="project" value="UniProtKB-UniRule"/>
</dbReference>
<reference evidence="12 13" key="1">
    <citation type="journal article" date="2018" name="Mol. Biol. Evol.">
        <title>Broad Genomic Sampling Reveals a Smut Pathogenic Ancestry of the Fungal Clade Ustilaginomycotina.</title>
        <authorList>
            <person name="Kijpornyongpan T."/>
            <person name="Mondo S.J."/>
            <person name="Barry K."/>
            <person name="Sandor L."/>
            <person name="Lee J."/>
            <person name="Lipzen A."/>
            <person name="Pangilinan J."/>
            <person name="LaButti K."/>
            <person name="Hainaut M."/>
            <person name="Henrissat B."/>
            <person name="Grigoriev I.V."/>
            <person name="Spatafora J.W."/>
            <person name="Aime M.C."/>
        </authorList>
    </citation>
    <scope>NUCLEOTIDE SEQUENCE [LARGE SCALE GENOMIC DNA]</scope>
    <source>
        <strain evidence="12 13">MCA 3882</strain>
    </source>
</reference>
<evidence type="ECO:0000256" key="2">
    <source>
        <dbReference type="ARBA" id="ARBA00007668"/>
    </source>
</evidence>
<protein>
    <recommendedName>
        <fullName evidence="11">Cytochrome b-c1 complex subunit 8</fullName>
    </recommendedName>
    <alternativeName>
        <fullName evidence="11">Complex III subunit 8</fullName>
    </alternativeName>
</protein>
<dbReference type="AlphaFoldDB" id="A0A316V3F6"/>
<keyword evidence="8" id="KW-1133">Transmembrane helix</keyword>
<dbReference type="SUPFAM" id="SSF81508">
    <property type="entry name" value="Ubiquinone-binding protein QP-C of cytochrome bc1 complex (Ubiquinol-cytochrome c reductase)"/>
    <property type="match status" value="1"/>
</dbReference>
<evidence type="ECO:0000256" key="4">
    <source>
        <dbReference type="ARBA" id="ARBA00022660"/>
    </source>
</evidence>
<dbReference type="EMBL" id="KZ819606">
    <property type="protein sequence ID" value="PWN32086.1"/>
    <property type="molecule type" value="Genomic_DNA"/>
</dbReference>
<dbReference type="FunCoup" id="A0A316V3F6">
    <property type="interactions" value="124"/>
</dbReference>
<dbReference type="Gene3D" id="1.20.5.210">
    <property type="entry name" value="Cytochrome b-c1 complex subunit 8"/>
    <property type="match status" value="1"/>
</dbReference>
<comment type="subcellular location">
    <subcellularLocation>
        <location evidence="1 11">Mitochondrion inner membrane</location>
        <topology evidence="1 11">Single-pass membrane protein</topology>
    </subcellularLocation>
</comment>